<dbReference type="GO" id="GO:0005829">
    <property type="term" value="C:cytosol"/>
    <property type="evidence" value="ECO:0007669"/>
    <property type="project" value="TreeGrafter"/>
</dbReference>
<dbReference type="EMBL" id="FUFT01000012">
    <property type="protein sequence ID" value="SJL85253.1"/>
    <property type="molecule type" value="Genomic_DNA"/>
</dbReference>
<reference evidence="3 4" key="1">
    <citation type="submission" date="2017-02" db="EMBL/GenBank/DDBJ databases">
        <authorList>
            <person name="Peterson S.W."/>
        </authorList>
    </citation>
    <scope>NUCLEOTIDE SEQUENCE [LARGE SCALE GENOMIC DNA]</scope>
    <source>
        <strain evidence="3 4">CECT 9027</strain>
    </source>
</reference>
<dbReference type="STRING" id="1918946.VPAL9027_03283"/>
<dbReference type="Proteomes" id="UP000189475">
    <property type="component" value="Unassembled WGS sequence"/>
</dbReference>
<name>A0A1R4B8K7_9VIBR</name>
<dbReference type="SUPFAM" id="SSF101327">
    <property type="entry name" value="YgfB-like"/>
    <property type="match status" value="1"/>
</dbReference>
<accession>A0A1R4B8K7</accession>
<dbReference type="NCBIfam" id="TIGR02292">
    <property type="entry name" value="ygfB_yecA"/>
    <property type="match status" value="1"/>
</dbReference>
<dbReference type="NCBIfam" id="NF002477">
    <property type="entry name" value="PRK01736.1"/>
    <property type="match status" value="1"/>
</dbReference>
<dbReference type="Pfam" id="PF03695">
    <property type="entry name" value="UPF0149"/>
    <property type="match status" value="1"/>
</dbReference>
<dbReference type="InterPro" id="IPR036255">
    <property type="entry name" value="YgfB-like_sf"/>
</dbReference>
<dbReference type="PANTHER" id="PTHR37528:SF1">
    <property type="entry name" value="UPF0149 PROTEIN YGFB"/>
    <property type="match status" value="1"/>
</dbReference>
<organism evidence="3 4">
    <name type="scientific">Vibrio palustris</name>
    <dbReference type="NCBI Taxonomy" id="1918946"/>
    <lineage>
        <taxon>Bacteria</taxon>
        <taxon>Pseudomonadati</taxon>
        <taxon>Pseudomonadota</taxon>
        <taxon>Gammaproteobacteria</taxon>
        <taxon>Vibrionales</taxon>
        <taxon>Vibrionaceae</taxon>
        <taxon>Vibrio</taxon>
    </lineage>
</organism>
<dbReference type="RefSeq" id="WP_077315644.1">
    <property type="nucleotide sequence ID" value="NZ_AP024887.1"/>
</dbReference>
<sequence>MSDNKLPDYDLLTTELKQAGIAVNAAELHGLLTGMLSGGIDITENDWQAVLFDYTNEGLAWPSHLLQQAKALLTFTHEEVSELSLSLSLVIPDSDDSADVMAIADGVADWVNHFISGIGLSKAEVKKGSETAKEALGDLEEISKLAVDEDDDLKEQAELLEHVIEHTKACALALHAEFAIRAEEPEQPTQPTLH</sequence>
<dbReference type="HAMAP" id="MF_00346">
    <property type="entry name" value="UPF0149"/>
    <property type="match status" value="1"/>
</dbReference>
<evidence type="ECO:0000256" key="1">
    <source>
        <dbReference type="ARBA" id="ARBA00038308"/>
    </source>
</evidence>
<proteinExistence type="inferred from homology"/>
<gene>
    <name evidence="3" type="ORF">VPAL9027_03283</name>
</gene>
<dbReference type="PANTHER" id="PTHR37528">
    <property type="entry name" value="UPF0149 PROTEIN YGFB"/>
    <property type="match status" value="1"/>
</dbReference>
<dbReference type="AlphaFoldDB" id="A0A1R4B8K7"/>
<comment type="similarity">
    <text evidence="1 2">Belongs to the UPF0149 family.</text>
</comment>
<dbReference type="InterPro" id="IPR011978">
    <property type="entry name" value="YgfB-like"/>
</dbReference>
<evidence type="ECO:0000256" key="2">
    <source>
        <dbReference type="HAMAP-Rule" id="MF_00346"/>
    </source>
</evidence>
<evidence type="ECO:0000313" key="4">
    <source>
        <dbReference type="Proteomes" id="UP000189475"/>
    </source>
</evidence>
<evidence type="ECO:0000313" key="3">
    <source>
        <dbReference type="EMBL" id="SJL85253.1"/>
    </source>
</evidence>
<dbReference type="OrthoDB" id="9783391at2"/>
<protein>
    <recommendedName>
        <fullName evidence="2">UPF0149 protein VPAL9027_03283</fullName>
    </recommendedName>
</protein>
<keyword evidence="4" id="KW-1185">Reference proteome</keyword>
<dbReference type="Gene3D" id="1.20.120.740">
    <property type="entry name" value="YgfB uncharacterised protein family UPF0149, PF03695"/>
    <property type="match status" value="1"/>
</dbReference>